<keyword evidence="7 9" id="KW-0472">Membrane</keyword>
<accession>A0A427XGI9</accession>
<feature type="transmembrane region" description="Helical" evidence="9">
    <location>
        <begin position="138"/>
        <end position="155"/>
    </location>
</feature>
<gene>
    <name evidence="10" type="ORF">EHS24_002461</name>
</gene>
<evidence type="ECO:0000313" key="11">
    <source>
        <dbReference type="Proteomes" id="UP000279236"/>
    </source>
</evidence>
<evidence type="ECO:0000256" key="7">
    <source>
        <dbReference type="ARBA" id="ARBA00023136"/>
    </source>
</evidence>
<dbReference type="AlphaFoldDB" id="A0A427XGI9"/>
<dbReference type="Gene3D" id="1.20.1250.20">
    <property type="entry name" value="MFS general substrate transporter like domains"/>
    <property type="match status" value="2"/>
</dbReference>
<comment type="caution">
    <text evidence="10">The sequence shown here is derived from an EMBL/GenBank/DDBJ whole genome shotgun (WGS) entry which is preliminary data.</text>
</comment>
<feature type="transmembrane region" description="Helical" evidence="9">
    <location>
        <begin position="459"/>
        <end position="482"/>
    </location>
</feature>
<feature type="compositionally biased region" description="Basic and acidic residues" evidence="8">
    <location>
        <begin position="27"/>
        <end position="42"/>
    </location>
</feature>
<feature type="transmembrane region" description="Helical" evidence="9">
    <location>
        <begin position="402"/>
        <end position="423"/>
    </location>
</feature>
<dbReference type="GO" id="GO:0006811">
    <property type="term" value="P:monoatomic ion transport"/>
    <property type="evidence" value="ECO:0007669"/>
    <property type="project" value="UniProtKB-KW"/>
</dbReference>
<feature type="transmembrane region" description="Helical" evidence="9">
    <location>
        <begin position="70"/>
        <end position="87"/>
    </location>
</feature>
<feature type="region of interest" description="Disordered" evidence="8">
    <location>
        <begin position="1"/>
        <end position="47"/>
    </location>
</feature>
<dbReference type="GeneID" id="39587004"/>
<dbReference type="OrthoDB" id="2241241at2759"/>
<dbReference type="PANTHER" id="PTHR23501">
    <property type="entry name" value="MAJOR FACILITATOR SUPERFAMILY"/>
    <property type="match status" value="1"/>
</dbReference>
<dbReference type="GO" id="GO:0005886">
    <property type="term" value="C:plasma membrane"/>
    <property type="evidence" value="ECO:0007669"/>
    <property type="project" value="TreeGrafter"/>
</dbReference>
<dbReference type="GO" id="GO:0022857">
    <property type="term" value="F:transmembrane transporter activity"/>
    <property type="evidence" value="ECO:0007669"/>
    <property type="project" value="InterPro"/>
</dbReference>
<feature type="transmembrane region" description="Helical" evidence="9">
    <location>
        <begin position="360"/>
        <end position="382"/>
    </location>
</feature>
<dbReference type="EMBL" id="RSCE01000013">
    <property type="protein sequence ID" value="RSH78010.1"/>
    <property type="molecule type" value="Genomic_DNA"/>
</dbReference>
<feature type="transmembrane region" description="Helical" evidence="9">
    <location>
        <begin position="228"/>
        <end position="250"/>
    </location>
</feature>
<feature type="transmembrane region" description="Helical" evidence="9">
    <location>
        <begin position="107"/>
        <end position="126"/>
    </location>
</feature>
<dbReference type="PANTHER" id="PTHR23501:SF58">
    <property type="entry name" value="LOW AFFINITY HEME TRANSPORTER STR3"/>
    <property type="match status" value="1"/>
</dbReference>
<evidence type="ECO:0000256" key="8">
    <source>
        <dbReference type="SAM" id="MobiDB-lite"/>
    </source>
</evidence>
<proteinExistence type="inferred from homology"/>
<evidence type="ECO:0000256" key="4">
    <source>
        <dbReference type="ARBA" id="ARBA00022692"/>
    </source>
</evidence>
<dbReference type="InterPro" id="IPR005828">
    <property type="entry name" value="MFS_sugar_transport-like"/>
</dbReference>
<feature type="transmembrane region" description="Helical" evidence="9">
    <location>
        <begin position="494"/>
        <end position="518"/>
    </location>
</feature>
<evidence type="ECO:0000256" key="9">
    <source>
        <dbReference type="SAM" id="Phobius"/>
    </source>
</evidence>
<keyword evidence="6" id="KW-0406">Ion transport</keyword>
<evidence type="ECO:0008006" key="12">
    <source>
        <dbReference type="Google" id="ProtNLM"/>
    </source>
</evidence>
<comment type="subcellular location">
    <subcellularLocation>
        <location evidence="1">Membrane</location>
        <topology evidence="1">Multi-pass membrane protein</topology>
    </subcellularLocation>
</comment>
<name>A0A427XGI9_9TREE</name>
<keyword evidence="4 9" id="KW-0812">Transmembrane</keyword>
<dbReference type="SUPFAM" id="SSF103473">
    <property type="entry name" value="MFS general substrate transporter"/>
    <property type="match status" value="1"/>
</dbReference>
<evidence type="ECO:0000256" key="2">
    <source>
        <dbReference type="ARBA" id="ARBA00008335"/>
    </source>
</evidence>
<dbReference type="FunFam" id="1.20.1250.20:FF:000197">
    <property type="entry name" value="Siderophore iron transporter 1"/>
    <property type="match status" value="1"/>
</dbReference>
<dbReference type="RefSeq" id="XP_028473157.1">
    <property type="nucleotide sequence ID" value="XM_028618201.1"/>
</dbReference>
<dbReference type="Proteomes" id="UP000279236">
    <property type="component" value="Unassembled WGS sequence"/>
</dbReference>
<comment type="similarity">
    <text evidence="2">Belongs to the major facilitator superfamily.</text>
</comment>
<feature type="transmembrane region" description="Helical" evidence="9">
    <location>
        <begin position="328"/>
        <end position="348"/>
    </location>
</feature>
<dbReference type="InterPro" id="IPR036259">
    <property type="entry name" value="MFS_trans_sf"/>
</dbReference>
<sequence length="635" mass="69191">MNRASLEMSTAAGPGATSLASEANQLEPEKDRSDVEAPRPDSPESLGLEQDIGVTKIEALYIVFGKGWKLWLLWGSIGVVCYVFTLSQSTTYTYSAFATSSYSLHTIVATIAVVTQIMAAVAQPFIAKIADLLSRPMALTISVFFYTLGFIITAASKNVDSVVAGQVLYTLGNTGINQVTGILIADITSLQWRGAVQGAYSLPWVLNAFVAGYITDGISAYSENGWRWGYGMFCILVPVCIAPSLLVLFWGDHRAKKLGALSLASSSYARRHVLEGIEPPRRTVLQVILHYAIHMDAFGLLLLGFSFACLLAPATLSTTAVGGYANPSLIAMYAVGGFLFAAFCVWEWRFSAYPIMPRRVMNRTFLCCIAIDFLYYFSGYLTDTYYLSWVYIIKPEWSDKNYTYFSNIMTVGLCGFAVFAGLIQRYTHRYKALQLTGLAIRVVGEGINFLAVNGNQKDVTLVFARILCSLGGAISVISTQVASQGSVAHADMALAMAVLSLWTSLGGSIASAISGAVWNKQVPLHLEKYVGEYFNATERAEIFGSILVARAAEPHDLINRAYTESLRGLYIGALITSMLALIAGLLTKEFYLGQAHNTVEPHKEVVMRDGVSDDAIAAEAQKVEEKVLHELEGRK</sequence>
<reference evidence="10 11" key="1">
    <citation type="submission" date="2018-11" db="EMBL/GenBank/DDBJ databases">
        <title>Genome sequence of Apiotrichum porosum DSM 27194.</title>
        <authorList>
            <person name="Aliyu H."/>
            <person name="Gorte O."/>
            <person name="Ochsenreither K."/>
        </authorList>
    </citation>
    <scope>NUCLEOTIDE SEQUENCE [LARGE SCALE GENOMIC DNA]</scope>
    <source>
        <strain evidence="10 11">DSM 27194</strain>
    </source>
</reference>
<evidence type="ECO:0000256" key="3">
    <source>
        <dbReference type="ARBA" id="ARBA00022448"/>
    </source>
</evidence>
<keyword evidence="11" id="KW-1185">Reference proteome</keyword>
<evidence type="ECO:0000256" key="5">
    <source>
        <dbReference type="ARBA" id="ARBA00022989"/>
    </source>
</evidence>
<protein>
    <recommendedName>
        <fullName evidence="12">Major facilitator superfamily (MFS) profile domain-containing protein</fullName>
    </recommendedName>
</protein>
<organism evidence="10 11">
    <name type="scientific">Apiotrichum porosum</name>
    <dbReference type="NCBI Taxonomy" id="105984"/>
    <lineage>
        <taxon>Eukaryota</taxon>
        <taxon>Fungi</taxon>
        <taxon>Dikarya</taxon>
        <taxon>Basidiomycota</taxon>
        <taxon>Agaricomycotina</taxon>
        <taxon>Tremellomycetes</taxon>
        <taxon>Trichosporonales</taxon>
        <taxon>Trichosporonaceae</taxon>
        <taxon>Apiotrichum</taxon>
    </lineage>
</organism>
<keyword evidence="5 9" id="KW-1133">Transmembrane helix</keyword>
<feature type="transmembrane region" description="Helical" evidence="9">
    <location>
        <begin position="297"/>
        <end position="316"/>
    </location>
</feature>
<evidence type="ECO:0000256" key="6">
    <source>
        <dbReference type="ARBA" id="ARBA00023065"/>
    </source>
</evidence>
<feature type="transmembrane region" description="Helical" evidence="9">
    <location>
        <begin position="569"/>
        <end position="587"/>
    </location>
</feature>
<evidence type="ECO:0000256" key="1">
    <source>
        <dbReference type="ARBA" id="ARBA00004141"/>
    </source>
</evidence>
<keyword evidence="3" id="KW-0813">Transport</keyword>
<evidence type="ECO:0000313" key="10">
    <source>
        <dbReference type="EMBL" id="RSH78010.1"/>
    </source>
</evidence>
<dbReference type="Pfam" id="PF00083">
    <property type="entry name" value="Sugar_tr"/>
    <property type="match status" value="1"/>
</dbReference>